<dbReference type="PATRIC" id="fig|76936.10.peg.835"/>
<dbReference type="Proteomes" id="UP000064525">
    <property type="component" value="Chromosome I"/>
</dbReference>
<dbReference type="EMBL" id="LN907858">
    <property type="protein sequence ID" value="CUU39740.1"/>
    <property type="molecule type" value="Genomic_DNA"/>
</dbReference>
<gene>
    <name evidence="1" type="ORF">BN2458_PEG0854</name>
</gene>
<reference evidence="2" key="1">
    <citation type="submission" date="2015-11" db="EMBL/GenBank/DDBJ databases">
        <authorList>
            <person name="Anvar S.Y."/>
        </authorList>
    </citation>
    <scope>NUCLEOTIDE SEQUENCE [LARGE SCALE GENOMIC DNA]</scope>
</reference>
<evidence type="ECO:0000313" key="2">
    <source>
        <dbReference type="Proteomes" id="UP000064525"/>
    </source>
</evidence>
<dbReference type="AlphaFoldDB" id="A0A0S4PUN8"/>
<accession>A0A0S4PUN8</accession>
<proteinExistence type="predicted"/>
<dbReference type="KEGG" id="hty:BN2458_PEG0854"/>
<organism evidence="1 2">
    <name type="scientific">Helicobacter typhlonius</name>
    <dbReference type="NCBI Taxonomy" id="76936"/>
    <lineage>
        <taxon>Bacteria</taxon>
        <taxon>Pseudomonadati</taxon>
        <taxon>Campylobacterota</taxon>
        <taxon>Epsilonproteobacteria</taxon>
        <taxon>Campylobacterales</taxon>
        <taxon>Helicobacteraceae</taxon>
        <taxon>Helicobacter</taxon>
    </lineage>
</organism>
<sequence>MLFAFLSIFKIFVSSFRYYNIIKILLSWLTTCKSFLFSNTLD</sequence>
<name>A0A0S4PUN8_9HELI</name>
<evidence type="ECO:0000313" key="1">
    <source>
        <dbReference type="EMBL" id="CUU39740.1"/>
    </source>
</evidence>
<protein>
    <submittedName>
        <fullName evidence="1">Uncharacterized protein</fullName>
    </submittedName>
</protein>